<gene>
    <name evidence="2" type="ORF">FPOA_06596</name>
</gene>
<dbReference type="CDD" id="cd02208">
    <property type="entry name" value="cupin_RmlC-like"/>
    <property type="match status" value="1"/>
</dbReference>
<evidence type="ECO:0000313" key="3">
    <source>
        <dbReference type="Proteomes" id="UP000091967"/>
    </source>
</evidence>
<accession>A0A1B8AI98</accession>
<dbReference type="InterPro" id="IPR011051">
    <property type="entry name" value="RmlC_Cupin_sf"/>
</dbReference>
<protein>
    <recommendedName>
        <fullName evidence="4">Cupin 2 conserved barrel domain-containing protein</fullName>
    </recommendedName>
</protein>
<name>A0A1B8AI98_FUSPO</name>
<keyword evidence="3" id="KW-1185">Reference proteome</keyword>
<organism evidence="2 3">
    <name type="scientific">Fusarium poae</name>
    <dbReference type="NCBI Taxonomy" id="36050"/>
    <lineage>
        <taxon>Eukaryota</taxon>
        <taxon>Fungi</taxon>
        <taxon>Dikarya</taxon>
        <taxon>Ascomycota</taxon>
        <taxon>Pezizomycotina</taxon>
        <taxon>Sordariomycetes</taxon>
        <taxon>Hypocreomycetidae</taxon>
        <taxon>Hypocreales</taxon>
        <taxon>Nectriaceae</taxon>
        <taxon>Fusarium</taxon>
    </lineage>
</organism>
<dbReference type="EMBL" id="LYXU01000003">
    <property type="protein sequence ID" value="OBS20210.1"/>
    <property type="molecule type" value="Genomic_DNA"/>
</dbReference>
<dbReference type="OrthoDB" id="9976870at2759"/>
<evidence type="ECO:0000313" key="2">
    <source>
        <dbReference type="EMBL" id="OBS20210.1"/>
    </source>
</evidence>
<evidence type="ECO:0008006" key="4">
    <source>
        <dbReference type="Google" id="ProtNLM"/>
    </source>
</evidence>
<evidence type="ECO:0000256" key="1">
    <source>
        <dbReference type="SAM" id="MobiDB-lite"/>
    </source>
</evidence>
<feature type="region of interest" description="Disordered" evidence="1">
    <location>
        <begin position="1"/>
        <end position="28"/>
    </location>
</feature>
<sequence>MLSFLRSAQPPRTNNARNNPITYDSGRSSVKFEKPNSDYIMTHRIPPTTKEHGVSIVAPPFHYHIHQDEFFNVQSGIGHFYRGIAKDPFAILSDEPGGQRKASIKAGRYHRFENASETEDLVVDIQLVPESYENEQRFFRNFFGYLDDCREAGKPPSFFQLMVFLHDGDTPLAVPMPWEWLGKIASRLLLWGAAFWGRFMLGYKTTYPEYYEETKSR</sequence>
<dbReference type="AlphaFoldDB" id="A0A1B8AI98"/>
<dbReference type="SUPFAM" id="SSF51182">
    <property type="entry name" value="RmlC-like cupins"/>
    <property type="match status" value="1"/>
</dbReference>
<reference evidence="2 3" key="1">
    <citation type="submission" date="2016-06" db="EMBL/GenBank/DDBJ databases">
        <title>Living apart together: crosstalk between the core and supernumerary genomes in a fungal plant pathogen.</title>
        <authorList>
            <person name="Vanheule A."/>
            <person name="Audenaert K."/>
            <person name="Warris S."/>
            <person name="Van De Geest H."/>
            <person name="Schijlen E."/>
            <person name="Hofte M."/>
            <person name="De Saeger S."/>
            <person name="Haesaert G."/>
            <person name="Waalwijk C."/>
            <person name="Van Der Lee T."/>
        </authorList>
    </citation>
    <scope>NUCLEOTIDE SEQUENCE [LARGE SCALE GENOMIC DNA]</scope>
    <source>
        <strain evidence="2 3">2516</strain>
    </source>
</reference>
<feature type="compositionally biased region" description="Polar residues" evidence="1">
    <location>
        <begin position="10"/>
        <end position="28"/>
    </location>
</feature>
<dbReference type="STRING" id="36050.A0A1B8AI98"/>
<dbReference type="OMA" id="AWADPCK"/>
<comment type="caution">
    <text evidence="2">The sequence shown here is derived from an EMBL/GenBank/DDBJ whole genome shotgun (WGS) entry which is preliminary data.</text>
</comment>
<dbReference type="Proteomes" id="UP000091967">
    <property type="component" value="Unassembled WGS sequence"/>
</dbReference>
<proteinExistence type="predicted"/>